<organism evidence="1 2">
    <name type="scientific">Salinicola socius</name>
    <dbReference type="NCBI Taxonomy" id="404433"/>
    <lineage>
        <taxon>Bacteria</taxon>
        <taxon>Pseudomonadati</taxon>
        <taxon>Pseudomonadota</taxon>
        <taxon>Gammaproteobacteria</taxon>
        <taxon>Oceanospirillales</taxon>
        <taxon>Halomonadaceae</taxon>
        <taxon>Salinicola</taxon>
    </lineage>
</organism>
<dbReference type="AlphaFoldDB" id="A0A1Q8SUN3"/>
<evidence type="ECO:0000313" key="2">
    <source>
        <dbReference type="Proteomes" id="UP000186878"/>
    </source>
</evidence>
<reference evidence="1 2" key="1">
    <citation type="submission" date="2016-12" db="EMBL/GenBank/DDBJ databases">
        <title>Draft genome sequences of strains Salinicola socius SMB35, Salinicola sp. MH3R3-1 and Chromohalobacter sp. SMB17 from the Verkhnekamsk potash mining region of Russia.</title>
        <authorList>
            <person name="Mavrodi D.V."/>
            <person name="Olsson B.E."/>
            <person name="Korsakova E.S."/>
            <person name="Pyankova A."/>
            <person name="Mavrodi O.V."/>
            <person name="Plotnikova E.G."/>
        </authorList>
    </citation>
    <scope>NUCLEOTIDE SEQUENCE [LARGE SCALE GENOMIC DNA]</scope>
    <source>
        <strain evidence="1 2">SMB35</strain>
    </source>
</reference>
<comment type="caution">
    <text evidence="1">The sequence shown here is derived from an EMBL/GenBank/DDBJ whole genome shotgun (WGS) entry which is preliminary data.</text>
</comment>
<keyword evidence="2" id="KW-1185">Reference proteome</keyword>
<sequence length="809" mass="84934">MAIRFIVTDAGRAALTNDDNTGTGARQIAEIGLGRGQYQASDRTRTDLVDPIKRVDTIAGETVAPDIIHVTLQDETSDTYSVGEIGLFLDNGVFFAYFSQPDDWIIEKAAPATLLLATDIEIADIDVSSLTFGDAAFLNPPASETVQGVIEIATQDEVDAGTDRHRAIVPRTLKVFIDKVLAAYATVKQLTDHAASRDHPAANTNNQGMVELATSAETRDGADNTRAVTPAGNKVALDAHRTETGAHAADRISLGALATLGDPKTVQAAFAALGSAALKDEAYFRSASNLNAGTVPKARLSGSYDINVSGSAGDASKVGGQPLSALVRNNVDAMQSLGGPLTVSTGGHFDDGNDYGIRVMAFEPSLLLFDKSTNSGMGALFYNGGGMAIKIDADGGNADDVSGCVTAFEFKETYCRAFKSLGVGGAIPGNDFENGGAIALVDNDSGIRGVGDGQVEIWANNERQLVATKSTIRIDNQLAVSNVLTADAAGGVRLVSGLEMTNHDITGVNKIVINDDGFGEGFMLPNWEFSESGGSAWVRDSKNSHIVMEFAPNHVRIVDGLAVGTGVDTSKSFWNGTGIALGDTDSGIRGSGDGQIEIWANNDRQAYFTSDLAVIYPELVVASGRLRLGSGGSTNWDGIVYDEGANTLAFYADQEPGKDTPRVLLGPGWVEAGGDRLLKERDYDATKITNGGARLSVSSSGNVDYHDGSDYRFRIRPDGRIDRADGGIDAGLLNQSLGGVGTYAFFMADGSPGDGSVSPGDTFSGSNLRYAGADAATNQRPSGTWRLMGYIHDADNDGNNSISLFLRIS</sequence>
<proteinExistence type="predicted"/>
<evidence type="ECO:0008006" key="3">
    <source>
        <dbReference type="Google" id="ProtNLM"/>
    </source>
</evidence>
<gene>
    <name evidence="1" type="ORF">BTW07_05700</name>
</gene>
<accession>A0A1Q8SUN3</accession>
<dbReference type="EMBL" id="MSDO01000005">
    <property type="protein sequence ID" value="OLO05107.1"/>
    <property type="molecule type" value="Genomic_DNA"/>
</dbReference>
<evidence type="ECO:0000313" key="1">
    <source>
        <dbReference type="EMBL" id="OLO05107.1"/>
    </source>
</evidence>
<dbReference type="RefSeq" id="WP_075569204.1">
    <property type="nucleotide sequence ID" value="NZ_MSDO01000005.1"/>
</dbReference>
<dbReference type="Proteomes" id="UP000186878">
    <property type="component" value="Unassembled WGS sequence"/>
</dbReference>
<name>A0A1Q8SUN3_9GAMM</name>
<dbReference type="OrthoDB" id="6174642at2"/>
<dbReference type="STRING" id="404433.BTW07_05700"/>
<protein>
    <recommendedName>
        <fullName evidence="3">Bacteriophage T7 Gp17 C-terminal domain-containing protein</fullName>
    </recommendedName>
</protein>